<keyword evidence="3" id="KW-1185">Reference proteome</keyword>
<name>A0A8T0UKF4_PANVG</name>
<evidence type="ECO:0000313" key="3">
    <source>
        <dbReference type="Proteomes" id="UP000823388"/>
    </source>
</evidence>
<evidence type="ECO:0000256" key="1">
    <source>
        <dbReference type="SAM" id="MobiDB-lite"/>
    </source>
</evidence>
<dbReference type="Proteomes" id="UP000823388">
    <property type="component" value="Chromosome 3N"/>
</dbReference>
<proteinExistence type="predicted"/>
<accession>A0A8T0UKF4</accession>
<dbReference type="AlphaFoldDB" id="A0A8T0UKF4"/>
<gene>
    <name evidence="2" type="ORF">PVAP13_3NG248400</name>
</gene>
<protein>
    <submittedName>
        <fullName evidence="2">Uncharacterized protein</fullName>
    </submittedName>
</protein>
<dbReference type="EMBL" id="CM029042">
    <property type="protein sequence ID" value="KAG2621313.1"/>
    <property type="molecule type" value="Genomic_DNA"/>
</dbReference>
<evidence type="ECO:0000313" key="2">
    <source>
        <dbReference type="EMBL" id="KAG2621313.1"/>
    </source>
</evidence>
<feature type="compositionally biased region" description="Basic and acidic residues" evidence="1">
    <location>
        <begin position="83"/>
        <end position="92"/>
    </location>
</feature>
<feature type="region of interest" description="Disordered" evidence="1">
    <location>
        <begin position="51"/>
        <end position="96"/>
    </location>
</feature>
<comment type="caution">
    <text evidence="2">The sequence shown here is derived from an EMBL/GenBank/DDBJ whole genome shotgun (WGS) entry which is preliminary data.</text>
</comment>
<organism evidence="2 3">
    <name type="scientific">Panicum virgatum</name>
    <name type="common">Blackwell switchgrass</name>
    <dbReference type="NCBI Taxonomy" id="38727"/>
    <lineage>
        <taxon>Eukaryota</taxon>
        <taxon>Viridiplantae</taxon>
        <taxon>Streptophyta</taxon>
        <taxon>Embryophyta</taxon>
        <taxon>Tracheophyta</taxon>
        <taxon>Spermatophyta</taxon>
        <taxon>Magnoliopsida</taxon>
        <taxon>Liliopsida</taxon>
        <taxon>Poales</taxon>
        <taxon>Poaceae</taxon>
        <taxon>PACMAD clade</taxon>
        <taxon>Panicoideae</taxon>
        <taxon>Panicodae</taxon>
        <taxon>Paniceae</taxon>
        <taxon>Panicinae</taxon>
        <taxon>Panicum</taxon>
        <taxon>Panicum sect. Hiantes</taxon>
    </lineage>
</organism>
<reference evidence="2" key="1">
    <citation type="submission" date="2020-05" db="EMBL/GenBank/DDBJ databases">
        <title>WGS assembly of Panicum virgatum.</title>
        <authorList>
            <person name="Lovell J.T."/>
            <person name="Jenkins J."/>
            <person name="Shu S."/>
            <person name="Juenger T.E."/>
            <person name="Schmutz J."/>
        </authorList>
    </citation>
    <scope>NUCLEOTIDE SEQUENCE</scope>
    <source>
        <strain evidence="2">AP13</strain>
    </source>
</reference>
<sequence>MRRRCRRVPCARWAAPHSLADNPRPRRGRGHVWVRGRRLLPPVVPCVLVDGEGSDGEPSSDPVHRRSVRRDHRGNGGHGNEVQCRRREEGRRIHPQVQRNEGAASPFLLDEVLDQFLLVLPWWWRLERPSCLCVRLLFSIQELDEFSFQRASSRLRPCFCVAQY</sequence>